<dbReference type="EMBL" id="CP092625">
    <property type="protein sequence ID" value="UMM43029.1"/>
    <property type="molecule type" value="Genomic_DNA"/>
</dbReference>
<gene>
    <name evidence="1" type="ORF">L5515_018647</name>
</gene>
<protein>
    <submittedName>
        <fullName evidence="1">Uncharacterized protein</fullName>
    </submittedName>
</protein>
<reference evidence="1 2" key="1">
    <citation type="submission" date="2022-04" db="EMBL/GenBank/DDBJ databases">
        <title>Chromosome-level reference genomes for two strains of Caenorhabditis briggsae: an improved platform for comparative genomics.</title>
        <authorList>
            <person name="Stevens L."/>
            <person name="Andersen E."/>
        </authorList>
    </citation>
    <scope>NUCLEOTIDE SEQUENCE [LARGE SCALE GENOMIC DNA]</scope>
    <source>
        <strain evidence="1">VX34</strain>
        <tissue evidence="1">Whole-organism</tissue>
    </source>
</reference>
<name>A0AAE9FIN5_CAEBR</name>
<sequence length="118" mass="12553">MISADIAVKSDAAAHDRCIPHAKHLNADDDVDVVQRGAVGVLASCSSSSKEFVQIPEDVVVLSVVCVKIRDVGIARHLGGILETATVSNLTTSQLVLITYPLNSLSHYLMPHLLPASR</sequence>
<keyword evidence="2" id="KW-1185">Reference proteome</keyword>
<organism evidence="1 2">
    <name type="scientific">Caenorhabditis briggsae</name>
    <dbReference type="NCBI Taxonomy" id="6238"/>
    <lineage>
        <taxon>Eukaryota</taxon>
        <taxon>Metazoa</taxon>
        <taxon>Ecdysozoa</taxon>
        <taxon>Nematoda</taxon>
        <taxon>Chromadorea</taxon>
        <taxon>Rhabditida</taxon>
        <taxon>Rhabditina</taxon>
        <taxon>Rhabditomorpha</taxon>
        <taxon>Rhabditoidea</taxon>
        <taxon>Rhabditidae</taxon>
        <taxon>Peloderinae</taxon>
        <taxon>Caenorhabditis</taxon>
    </lineage>
</organism>
<evidence type="ECO:0000313" key="1">
    <source>
        <dbReference type="EMBL" id="UMM43029.1"/>
    </source>
</evidence>
<accession>A0AAE9FIN5</accession>
<dbReference type="AlphaFoldDB" id="A0AAE9FIN5"/>
<evidence type="ECO:0000313" key="2">
    <source>
        <dbReference type="Proteomes" id="UP000829354"/>
    </source>
</evidence>
<dbReference type="Proteomes" id="UP000829354">
    <property type="component" value="Chromosome X"/>
</dbReference>
<proteinExistence type="predicted"/>